<evidence type="ECO:0000256" key="2">
    <source>
        <dbReference type="SAM" id="MobiDB-lite"/>
    </source>
</evidence>
<sequence length="265" mass="29501">MAAIAKLGVRSPEDFVSPYLAMEAARRTYDSCVKPVNSEEFCEPTEYLKPIPQRIIRPAGLPRKRRTEVAQPPPPPPPQVNGDKLKKTFKVTCSKCGEQGHYYKTCKGAPARPDWEPKRKKPKKQQSNGEANQKTLNEGGGGEVPFEVLLQKARKNKKKMPRRPIVYPDEIHVSQSAPQTQPHTVISPPPSTTPKQPHTVITVTNEFRPKQRIFRPPRPLVNVEGPPSTNPHAAWVETSSAAASRNSIGPFRFMPTPGMDPPKNT</sequence>
<dbReference type="SUPFAM" id="SSF57756">
    <property type="entry name" value="Retrovirus zinc finger-like domains"/>
    <property type="match status" value="1"/>
</dbReference>
<evidence type="ECO:0000256" key="1">
    <source>
        <dbReference type="PROSITE-ProRule" id="PRU00047"/>
    </source>
</evidence>
<reference evidence="4 5" key="1">
    <citation type="journal article" date="2023" name="Plants (Basel)">
        <title>Bridging the Gap: Combining Genomics and Transcriptomics Approaches to Understand Stylosanthes scabra, an Orphan Legume from the Brazilian Caatinga.</title>
        <authorList>
            <person name="Ferreira-Neto J.R.C."/>
            <person name="da Silva M.D."/>
            <person name="Binneck E."/>
            <person name="de Melo N.F."/>
            <person name="da Silva R.H."/>
            <person name="de Melo A.L.T.M."/>
            <person name="Pandolfi V."/>
            <person name="Bustamante F.O."/>
            <person name="Brasileiro-Vidal A.C."/>
            <person name="Benko-Iseppon A.M."/>
        </authorList>
    </citation>
    <scope>NUCLEOTIDE SEQUENCE [LARGE SCALE GENOMIC DNA]</scope>
    <source>
        <tissue evidence="4">Leaves</tissue>
    </source>
</reference>
<feature type="compositionally biased region" description="Polar residues" evidence="2">
    <location>
        <begin position="173"/>
        <end position="184"/>
    </location>
</feature>
<keyword evidence="1" id="KW-0863">Zinc-finger</keyword>
<feature type="region of interest" description="Disordered" evidence="2">
    <location>
        <begin position="100"/>
        <end position="198"/>
    </location>
</feature>
<dbReference type="InterPro" id="IPR001878">
    <property type="entry name" value="Znf_CCHC"/>
</dbReference>
<dbReference type="EMBL" id="JASCZI010242253">
    <property type="protein sequence ID" value="MED6210331.1"/>
    <property type="molecule type" value="Genomic_DNA"/>
</dbReference>
<name>A0ABU6YK93_9FABA</name>
<dbReference type="Proteomes" id="UP001341840">
    <property type="component" value="Unassembled WGS sequence"/>
</dbReference>
<evidence type="ECO:0000313" key="5">
    <source>
        <dbReference type="Proteomes" id="UP001341840"/>
    </source>
</evidence>
<feature type="region of interest" description="Disordered" evidence="2">
    <location>
        <begin position="211"/>
        <end position="265"/>
    </location>
</feature>
<dbReference type="PROSITE" id="PS50158">
    <property type="entry name" value="ZF_CCHC"/>
    <property type="match status" value="1"/>
</dbReference>
<feature type="compositionally biased region" description="Polar residues" evidence="2">
    <location>
        <begin position="125"/>
        <end position="136"/>
    </location>
</feature>
<comment type="caution">
    <text evidence="4">The sequence shown here is derived from an EMBL/GenBank/DDBJ whole genome shotgun (WGS) entry which is preliminary data.</text>
</comment>
<feature type="compositionally biased region" description="Polar residues" evidence="2">
    <location>
        <begin position="237"/>
        <end position="247"/>
    </location>
</feature>
<gene>
    <name evidence="4" type="ORF">PIB30_063167</name>
</gene>
<evidence type="ECO:0000259" key="3">
    <source>
        <dbReference type="PROSITE" id="PS50158"/>
    </source>
</evidence>
<keyword evidence="5" id="KW-1185">Reference proteome</keyword>
<keyword evidence="1" id="KW-0479">Metal-binding</keyword>
<organism evidence="4 5">
    <name type="scientific">Stylosanthes scabra</name>
    <dbReference type="NCBI Taxonomy" id="79078"/>
    <lineage>
        <taxon>Eukaryota</taxon>
        <taxon>Viridiplantae</taxon>
        <taxon>Streptophyta</taxon>
        <taxon>Embryophyta</taxon>
        <taxon>Tracheophyta</taxon>
        <taxon>Spermatophyta</taxon>
        <taxon>Magnoliopsida</taxon>
        <taxon>eudicotyledons</taxon>
        <taxon>Gunneridae</taxon>
        <taxon>Pentapetalae</taxon>
        <taxon>rosids</taxon>
        <taxon>fabids</taxon>
        <taxon>Fabales</taxon>
        <taxon>Fabaceae</taxon>
        <taxon>Papilionoideae</taxon>
        <taxon>50 kb inversion clade</taxon>
        <taxon>dalbergioids sensu lato</taxon>
        <taxon>Dalbergieae</taxon>
        <taxon>Pterocarpus clade</taxon>
        <taxon>Stylosanthes</taxon>
    </lineage>
</organism>
<protein>
    <recommendedName>
        <fullName evidence="3">CCHC-type domain-containing protein</fullName>
    </recommendedName>
</protein>
<feature type="region of interest" description="Disordered" evidence="2">
    <location>
        <begin position="53"/>
        <end position="86"/>
    </location>
</feature>
<accession>A0ABU6YK93</accession>
<dbReference type="InterPro" id="IPR036875">
    <property type="entry name" value="Znf_CCHC_sf"/>
</dbReference>
<keyword evidence="1" id="KW-0862">Zinc</keyword>
<proteinExistence type="predicted"/>
<feature type="compositionally biased region" description="Basic residues" evidence="2">
    <location>
        <begin position="152"/>
        <end position="162"/>
    </location>
</feature>
<feature type="domain" description="CCHC-type" evidence="3">
    <location>
        <begin position="93"/>
        <end position="107"/>
    </location>
</feature>
<evidence type="ECO:0000313" key="4">
    <source>
        <dbReference type="EMBL" id="MED6210331.1"/>
    </source>
</evidence>